<dbReference type="RefSeq" id="WP_080761401.1">
    <property type="nucleotide sequence ID" value="NZ_BAAAEG010000001.1"/>
</dbReference>
<sequence>MSEFSAETVPSRILSKAGLELLEWACIRVRRDQLLSETDYTQVQDSPLNDEQRIQVANYRRALRDVPQNVGDPFIVAWPEKPAFLK</sequence>
<reference evidence="2 3" key="1">
    <citation type="submission" date="2016-10" db="EMBL/GenBank/DDBJ databases">
        <authorList>
            <person name="Varghese N."/>
            <person name="Submissions S."/>
        </authorList>
    </citation>
    <scope>NUCLEOTIDE SEQUENCE [LARGE SCALE GENOMIC DNA]</scope>
    <source>
        <strain evidence="2 3">BS2777</strain>
    </source>
</reference>
<name>A0AAE8HEM7_9PSED</name>
<dbReference type="AlphaFoldDB" id="A0AAE8HEM7"/>
<evidence type="ECO:0000259" key="1">
    <source>
        <dbReference type="Pfam" id="PF16778"/>
    </source>
</evidence>
<evidence type="ECO:0000313" key="2">
    <source>
        <dbReference type="EMBL" id="SDV12970.1"/>
    </source>
</evidence>
<keyword evidence="3" id="KW-1185">Reference proteome</keyword>
<dbReference type="Gene3D" id="6.10.140.1310">
    <property type="match status" value="1"/>
</dbReference>
<feature type="domain" description="Phage tail assembly chaperone-like" evidence="1">
    <location>
        <begin position="25"/>
        <end position="83"/>
    </location>
</feature>
<dbReference type="EMBL" id="LT629801">
    <property type="protein sequence ID" value="SDV12970.1"/>
    <property type="molecule type" value="Genomic_DNA"/>
</dbReference>
<gene>
    <name evidence="2" type="ORF">SAMN04490209_3754</name>
</gene>
<proteinExistence type="predicted"/>
<organism evidence="2 3">
    <name type="scientific">Pseudomonas rhodesiae</name>
    <dbReference type="NCBI Taxonomy" id="76760"/>
    <lineage>
        <taxon>Bacteria</taxon>
        <taxon>Pseudomonadati</taxon>
        <taxon>Pseudomonadota</taxon>
        <taxon>Gammaproteobacteria</taxon>
        <taxon>Pseudomonadales</taxon>
        <taxon>Pseudomonadaceae</taxon>
        <taxon>Pseudomonas</taxon>
    </lineage>
</organism>
<dbReference type="InterPro" id="IPR031893">
    <property type="entry name" value="Phage_tail_APC"/>
</dbReference>
<dbReference type="GeneID" id="58695090"/>
<protein>
    <submittedName>
        <fullName evidence="2">Phage tail assembly chaperone protein</fullName>
    </submittedName>
</protein>
<evidence type="ECO:0000313" key="3">
    <source>
        <dbReference type="Proteomes" id="UP000182085"/>
    </source>
</evidence>
<accession>A0AAE8HEM7</accession>
<dbReference type="Proteomes" id="UP000182085">
    <property type="component" value="Chromosome I"/>
</dbReference>
<dbReference type="Pfam" id="PF16778">
    <property type="entry name" value="Phage_tail_APC"/>
    <property type="match status" value="1"/>
</dbReference>